<sequence length="546" mass="58947">MKTVWNIAMRGQYGSYATLLILAFTAGIITATQPVLTGQILQILSDNEWDAARASILLLTCVFLCELVLQVLISLLQAHIGGRCGKKLRDHSLNLTVNSQQGIEDILPTGEIQNRVLTDSATAPYTFVNAVPAVLRSTTLLLSCIVGMAFVSLMLFDIVIGLVLLTALVVLQLSRWIRKSTHLSRTDAANYGIAVWNLLGSLKVYKSRNAEPEALRHISDKSETLRKSGIRTDISSSLVMPSLNLGTQIALVLSIGGAMWAMTSGRLSTGESVSFVMFMLYSLSPAVELGTLVSGAAQANVAAARLIEIWNQPQEKQGSALVPSSAKPSLVSSNLMYSYPGTELQVLSSINMRIEGPGLYLMHGSNGAGKSTFLALANGVLPAQGKIFVNGVDSSTLSRKSWRENVLLVDQQRAPFHGTLRDNIGAGLDINDNDRIQAMERTGFIKHYQDLNLKIGDDGVELSGGQRSLLAITDALVRKPQILLLDEISAGVDKETIPTLVTVIEQCAQQSLVVATAHDNILDKIPHRVIELDDLAAGVELRSRSL</sequence>
<dbReference type="PROSITE" id="PS50929">
    <property type="entry name" value="ABC_TM1F"/>
    <property type="match status" value="1"/>
</dbReference>
<evidence type="ECO:0000256" key="7">
    <source>
        <dbReference type="SAM" id="Phobius"/>
    </source>
</evidence>
<dbReference type="GO" id="GO:0005524">
    <property type="term" value="F:ATP binding"/>
    <property type="evidence" value="ECO:0007669"/>
    <property type="project" value="UniProtKB-KW"/>
</dbReference>
<dbReference type="PANTHER" id="PTHR43394">
    <property type="entry name" value="ATP-DEPENDENT PERMEASE MDL1, MITOCHONDRIAL"/>
    <property type="match status" value="1"/>
</dbReference>
<dbReference type="InterPro" id="IPR036640">
    <property type="entry name" value="ABC1_TM_sf"/>
</dbReference>
<protein>
    <submittedName>
        <fullName evidence="10">ABC transporter ATP-binding protein</fullName>
    </submittedName>
</protein>
<dbReference type="Proteomes" id="UP000615580">
    <property type="component" value="Unassembled WGS sequence"/>
</dbReference>
<evidence type="ECO:0000256" key="5">
    <source>
        <dbReference type="ARBA" id="ARBA00022989"/>
    </source>
</evidence>
<evidence type="ECO:0000256" key="2">
    <source>
        <dbReference type="ARBA" id="ARBA00022692"/>
    </source>
</evidence>
<evidence type="ECO:0000256" key="1">
    <source>
        <dbReference type="ARBA" id="ARBA00004651"/>
    </source>
</evidence>
<proteinExistence type="predicted"/>
<dbReference type="PROSITE" id="PS50893">
    <property type="entry name" value="ABC_TRANSPORTER_2"/>
    <property type="match status" value="1"/>
</dbReference>
<dbReference type="Gene3D" id="1.20.1560.10">
    <property type="entry name" value="ABC transporter type 1, transmembrane domain"/>
    <property type="match status" value="1"/>
</dbReference>
<comment type="caution">
    <text evidence="10">The sequence shown here is derived from an EMBL/GenBank/DDBJ whole genome shotgun (WGS) entry which is preliminary data.</text>
</comment>
<evidence type="ECO:0000256" key="6">
    <source>
        <dbReference type="ARBA" id="ARBA00023136"/>
    </source>
</evidence>
<keyword evidence="2 7" id="KW-0812">Transmembrane</keyword>
<dbReference type="Pfam" id="PF00005">
    <property type="entry name" value="ABC_tran"/>
    <property type="match status" value="1"/>
</dbReference>
<dbReference type="InterPro" id="IPR027417">
    <property type="entry name" value="P-loop_NTPase"/>
</dbReference>
<dbReference type="SMART" id="SM00382">
    <property type="entry name" value="AAA"/>
    <property type="match status" value="1"/>
</dbReference>
<evidence type="ECO:0000259" key="9">
    <source>
        <dbReference type="PROSITE" id="PS50929"/>
    </source>
</evidence>
<dbReference type="Gene3D" id="3.40.50.300">
    <property type="entry name" value="P-loop containing nucleotide triphosphate hydrolases"/>
    <property type="match status" value="1"/>
</dbReference>
<comment type="subcellular location">
    <subcellularLocation>
        <location evidence="1">Cell membrane</location>
        <topology evidence="1">Multi-pass membrane protein</topology>
    </subcellularLocation>
</comment>
<evidence type="ECO:0000259" key="8">
    <source>
        <dbReference type="PROSITE" id="PS50893"/>
    </source>
</evidence>
<organism evidence="10 11">
    <name type="scientific">Corynebacterium belfantii</name>
    <dbReference type="NCBI Taxonomy" id="2014537"/>
    <lineage>
        <taxon>Bacteria</taxon>
        <taxon>Bacillati</taxon>
        <taxon>Actinomycetota</taxon>
        <taxon>Actinomycetes</taxon>
        <taxon>Mycobacteriales</taxon>
        <taxon>Corynebacteriaceae</taxon>
        <taxon>Corynebacterium</taxon>
    </lineage>
</organism>
<feature type="transmembrane region" description="Helical" evidence="7">
    <location>
        <begin position="16"/>
        <end position="36"/>
    </location>
</feature>
<dbReference type="InterPro" id="IPR039421">
    <property type="entry name" value="Type_1_exporter"/>
</dbReference>
<dbReference type="SUPFAM" id="SSF52540">
    <property type="entry name" value="P-loop containing nucleoside triphosphate hydrolases"/>
    <property type="match status" value="1"/>
</dbReference>
<evidence type="ECO:0000313" key="11">
    <source>
        <dbReference type="Proteomes" id="UP000615580"/>
    </source>
</evidence>
<feature type="transmembrane region" description="Helical" evidence="7">
    <location>
        <begin position="140"/>
        <end position="173"/>
    </location>
</feature>
<evidence type="ECO:0000256" key="4">
    <source>
        <dbReference type="ARBA" id="ARBA00022840"/>
    </source>
</evidence>
<feature type="domain" description="ABC transmembrane type-1" evidence="9">
    <location>
        <begin position="17"/>
        <end position="298"/>
    </location>
</feature>
<name>A0ABS0LEW3_9CORY</name>
<keyword evidence="4 10" id="KW-0067">ATP-binding</keyword>
<accession>A0ABS0LEW3</accession>
<dbReference type="InterPro" id="IPR003439">
    <property type="entry name" value="ABC_transporter-like_ATP-bd"/>
</dbReference>
<keyword evidence="3" id="KW-0547">Nucleotide-binding</keyword>
<dbReference type="Pfam" id="PF00664">
    <property type="entry name" value="ABC_membrane"/>
    <property type="match status" value="1"/>
</dbReference>
<dbReference type="SUPFAM" id="SSF90123">
    <property type="entry name" value="ABC transporter transmembrane region"/>
    <property type="match status" value="1"/>
</dbReference>
<dbReference type="PANTHER" id="PTHR43394:SF1">
    <property type="entry name" value="ATP-BINDING CASSETTE SUB-FAMILY B MEMBER 10, MITOCHONDRIAL"/>
    <property type="match status" value="1"/>
</dbReference>
<reference evidence="10 11" key="1">
    <citation type="journal article" date="2020" name="J. Clin. Microbiol.">
        <title>Assessing the Genetic Diversity of Austrian Corynebacterium diphtheriae Clinical Isolates, 2011-2019.</title>
        <authorList>
            <person name="Schaeffer J."/>
            <person name="Huhulescu S."/>
            <person name="Stoeger A."/>
            <person name="Allerberger F."/>
            <person name="Ruppitsch W."/>
        </authorList>
    </citation>
    <scope>NUCLEOTIDE SEQUENCE [LARGE SCALE GENOMIC DNA]</scope>
    <source>
        <strain evidence="10 11">04-17</strain>
    </source>
</reference>
<evidence type="ECO:0000313" key="10">
    <source>
        <dbReference type="EMBL" id="MBG9355238.1"/>
    </source>
</evidence>
<feature type="domain" description="ABC transporter" evidence="8">
    <location>
        <begin position="330"/>
        <end position="546"/>
    </location>
</feature>
<feature type="transmembrane region" description="Helical" evidence="7">
    <location>
        <begin position="56"/>
        <end position="76"/>
    </location>
</feature>
<evidence type="ECO:0000256" key="3">
    <source>
        <dbReference type="ARBA" id="ARBA00022741"/>
    </source>
</evidence>
<dbReference type="EMBL" id="JADQUG010000071">
    <property type="protein sequence ID" value="MBG9355238.1"/>
    <property type="molecule type" value="Genomic_DNA"/>
</dbReference>
<dbReference type="InterPro" id="IPR011527">
    <property type="entry name" value="ABC1_TM_dom"/>
</dbReference>
<gene>
    <name evidence="10" type="ORF">I4J41_11935</name>
</gene>
<keyword evidence="6 7" id="KW-0472">Membrane</keyword>
<dbReference type="InterPro" id="IPR003593">
    <property type="entry name" value="AAA+_ATPase"/>
</dbReference>
<keyword evidence="11" id="KW-1185">Reference proteome</keyword>
<keyword evidence="5 7" id="KW-1133">Transmembrane helix</keyword>